<keyword evidence="2" id="KW-1185">Reference proteome</keyword>
<dbReference type="EMBL" id="ML208519">
    <property type="protein sequence ID" value="TFK63498.1"/>
    <property type="molecule type" value="Genomic_DNA"/>
</dbReference>
<gene>
    <name evidence="1" type="ORF">BDN72DRAFT_928272</name>
</gene>
<protein>
    <submittedName>
        <fullName evidence="1">Uncharacterized protein</fullName>
    </submittedName>
</protein>
<sequence length="764" mass="86075">MTGRSSTKAEIRRSRIQTRIIAATMKPYTKRGGIFTESPLTDSMSYIRANAAANEGTLFPEKGCPEQREMPPQNALIMFEFAKGFVVGGFEDRALIKKDRDSFEIYWGVKEGKKYCFNISNMRSPAAYCFFANILDGVTLHEMVQNLAVTPKKMDIKFLGNTVISRQPLVYMEVYRDKDLENERISSQKRCKQNQKYPLLASVHLRSFPRAVLMVDGRDNEGSERDKKMKESQRLIAFEIPSRNVEASNLKGVFEIAMTKVDSAEICPSGGLQPRPFISYLRFGGGRWGLSRDGWDSIQTGGGLCPVSGCVCTGGMGLMYKPGSWLEFLVLMVWAGQLRLQETRYLPTSDVCISIHPEDRKYKKGMTHTGQILQLARYMANLTSTAGHAFMLVSLPFGERVPVNLQPLSRFPGRWRFFGREATYETRHGSQLHIRLTTVQPEGPTKTRLLHVPPNSSHKLGHGGSCQMVWDGGFRGHSRLTGGGVQAFVGALLGRSSASELNSQGLLTPVTRHRPGIQRIWPGRLCLWQRPKTSHYHGFDSPILLPGAPCLSTSFKATIRSIRPIKHELDAVLLWIDQVLTFLQEELQQSWTVPSHSSGELYIYFLTFMDKTYGDEERDLCTFMFFQGRRHARTSIYSRLQPHPSEDSNVLVQAGISRTQSRITTPLSVMGVCLQCAKKYTLRRRCDWEQDVRETEEWIGFSNVEDGNAQPPSEKRAAGNLALEEAKQAADDRWAKSLHHAEETKTGTETLMTMGTFTRRIGLG</sequence>
<evidence type="ECO:0000313" key="1">
    <source>
        <dbReference type="EMBL" id="TFK63498.1"/>
    </source>
</evidence>
<evidence type="ECO:0000313" key="2">
    <source>
        <dbReference type="Proteomes" id="UP000308600"/>
    </source>
</evidence>
<organism evidence="1 2">
    <name type="scientific">Pluteus cervinus</name>
    <dbReference type="NCBI Taxonomy" id="181527"/>
    <lineage>
        <taxon>Eukaryota</taxon>
        <taxon>Fungi</taxon>
        <taxon>Dikarya</taxon>
        <taxon>Basidiomycota</taxon>
        <taxon>Agaricomycotina</taxon>
        <taxon>Agaricomycetes</taxon>
        <taxon>Agaricomycetidae</taxon>
        <taxon>Agaricales</taxon>
        <taxon>Pluteineae</taxon>
        <taxon>Pluteaceae</taxon>
        <taxon>Pluteus</taxon>
    </lineage>
</organism>
<accession>A0ACD3AC76</accession>
<proteinExistence type="predicted"/>
<name>A0ACD3AC76_9AGAR</name>
<reference evidence="1 2" key="1">
    <citation type="journal article" date="2019" name="Nat. Ecol. Evol.">
        <title>Megaphylogeny resolves global patterns of mushroom evolution.</title>
        <authorList>
            <person name="Varga T."/>
            <person name="Krizsan K."/>
            <person name="Foldi C."/>
            <person name="Dima B."/>
            <person name="Sanchez-Garcia M."/>
            <person name="Sanchez-Ramirez S."/>
            <person name="Szollosi G.J."/>
            <person name="Szarkandi J.G."/>
            <person name="Papp V."/>
            <person name="Albert L."/>
            <person name="Andreopoulos W."/>
            <person name="Angelini C."/>
            <person name="Antonin V."/>
            <person name="Barry K.W."/>
            <person name="Bougher N.L."/>
            <person name="Buchanan P."/>
            <person name="Buyck B."/>
            <person name="Bense V."/>
            <person name="Catcheside P."/>
            <person name="Chovatia M."/>
            <person name="Cooper J."/>
            <person name="Damon W."/>
            <person name="Desjardin D."/>
            <person name="Finy P."/>
            <person name="Geml J."/>
            <person name="Haridas S."/>
            <person name="Hughes K."/>
            <person name="Justo A."/>
            <person name="Karasinski D."/>
            <person name="Kautmanova I."/>
            <person name="Kiss B."/>
            <person name="Kocsube S."/>
            <person name="Kotiranta H."/>
            <person name="LaButti K.M."/>
            <person name="Lechner B.E."/>
            <person name="Liimatainen K."/>
            <person name="Lipzen A."/>
            <person name="Lukacs Z."/>
            <person name="Mihaltcheva S."/>
            <person name="Morgado L.N."/>
            <person name="Niskanen T."/>
            <person name="Noordeloos M.E."/>
            <person name="Ohm R.A."/>
            <person name="Ortiz-Santana B."/>
            <person name="Ovrebo C."/>
            <person name="Racz N."/>
            <person name="Riley R."/>
            <person name="Savchenko A."/>
            <person name="Shiryaev A."/>
            <person name="Soop K."/>
            <person name="Spirin V."/>
            <person name="Szebenyi C."/>
            <person name="Tomsovsky M."/>
            <person name="Tulloss R.E."/>
            <person name="Uehling J."/>
            <person name="Grigoriev I.V."/>
            <person name="Vagvolgyi C."/>
            <person name="Papp T."/>
            <person name="Martin F.M."/>
            <person name="Miettinen O."/>
            <person name="Hibbett D.S."/>
            <person name="Nagy L.G."/>
        </authorList>
    </citation>
    <scope>NUCLEOTIDE SEQUENCE [LARGE SCALE GENOMIC DNA]</scope>
    <source>
        <strain evidence="1 2">NL-1719</strain>
    </source>
</reference>
<dbReference type="Proteomes" id="UP000308600">
    <property type="component" value="Unassembled WGS sequence"/>
</dbReference>